<dbReference type="GeneTree" id="ENSGT01030000234669"/>
<evidence type="ECO:0000256" key="1">
    <source>
        <dbReference type="ARBA" id="ARBA00009651"/>
    </source>
</evidence>
<protein>
    <recommendedName>
        <fullName evidence="3">B30.2/SPRY domain-containing protein</fullName>
    </recommendedName>
</protein>
<dbReference type="PRINTS" id="PR01407">
    <property type="entry name" value="BUTYPHLNCDUF"/>
</dbReference>
<accession>A0A8D0HB48</accession>
<dbReference type="SUPFAM" id="SSF49899">
    <property type="entry name" value="Concanavalin A-like lectins/glucanases"/>
    <property type="match status" value="1"/>
</dbReference>
<organism evidence="4 5">
    <name type="scientific">Sphenodon punctatus</name>
    <name type="common">Tuatara</name>
    <name type="synonym">Hatteria punctata</name>
    <dbReference type="NCBI Taxonomy" id="8508"/>
    <lineage>
        <taxon>Eukaryota</taxon>
        <taxon>Metazoa</taxon>
        <taxon>Chordata</taxon>
        <taxon>Craniata</taxon>
        <taxon>Vertebrata</taxon>
        <taxon>Euteleostomi</taxon>
        <taxon>Lepidosauria</taxon>
        <taxon>Sphenodontia</taxon>
        <taxon>Sphenodontidae</taxon>
        <taxon>Sphenodon</taxon>
    </lineage>
</organism>
<dbReference type="Ensembl" id="ENSSPUT00000018671.1">
    <property type="protein sequence ID" value="ENSSPUP00000017540.1"/>
    <property type="gene ID" value="ENSSPUG00000013558.1"/>
</dbReference>
<dbReference type="InterPro" id="IPR003879">
    <property type="entry name" value="Butyrophylin_SPRY"/>
</dbReference>
<evidence type="ECO:0000259" key="3">
    <source>
        <dbReference type="PROSITE" id="PS50188"/>
    </source>
</evidence>
<dbReference type="PROSITE" id="PS50188">
    <property type="entry name" value="B302_SPRY"/>
    <property type="match status" value="1"/>
</dbReference>
<proteinExistence type="inferred from homology"/>
<dbReference type="InterPro" id="IPR050143">
    <property type="entry name" value="TRIM/RBCC"/>
</dbReference>
<dbReference type="InterPro" id="IPR006574">
    <property type="entry name" value="PRY"/>
</dbReference>
<comment type="similarity">
    <text evidence="1">Belongs to the ohanin/vespryn family.</text>
</comment>
<dbReference type="InterPro" id="IPR001870">
    <property type="entry name" value="B30.2/SPRY"/>
</dbReference>
<reference evidence="4" key="1">
    <citation type="submission" date="2025-08" db="UniProtKB">
        <authorList>
            <consortium name="Ensembl"/>
        </authorList>
    </citation>
    <scope>IDENTIFICATION</scope>
</reference>
<name>A0A8D0HB48_SPHPU</name>
<evidence type="ECO:0000256" key="2">
    <source>
        <dbReference type="ARBA" id="ARBA00034460"/>
    </source>
</evidence>
<dbReference type="InterPro" id="IPR043136">
    <property type="entry name" value="B30.2/SPRY_sf"/>
</dbReference>
<dbReference type="OMA" id="NCPCALG"/>
<keyword evidence="5" id="KW-1185">Reference proteome</keyword>
<dbReference type="Proteomes" id="UP000694392">
    <property type="component" value="Unplaced"/>
</dbReference>
<evidence type="ECO:0000313" key="5">
    <source>
        <dbReference type="Proteomes" id="UP000694392"/>
    </source>
</evidence>
<dbReference type="InterPro" id="IPR013320">
    <property type="entry name" value="ConA-like_dom_sf"/>
</dbReference>
<sequence length="79" mass="9485">MLEKFKESLPSEMEKASYIVAKVTLDPHTAYPRLVLSEDRKCVRWGDQRQNLPYNPERFGAEFCVLGFERFTWGRHYWE</sequence>
<feature type="domain" description="B30.2/SPRY" evidence="3">
    <location>
        <begin position="3"/>
        <end position="79"/>
    </location>
</feature>
<dbReference type="AlphaFoldDB" id="A0A8D0HB48"/>
<dbReference type="Pfam" id="PF13765">
    <property type="entry name" value="PRY"/>
    <property type="match status" value="1"/>
</dbReference>
<comment type="function">
    <text evidence="2">Neurotoxin that produces dose-dependent hypolocomotion and hyperalgesia in mice. May directly act on the central nervous system, as it is 6500-fold more potent when administered intracerebroventricularly than intraperitoneal.</text>
</comment>
<evidence type="ECO:0000313" key="4">
    <source>
        <dbReference type="Ensembl" id="ENSSPUP00000017540.1"/>
    </source>
</evidence>
<dbReference type="Gene3D" id="2.60.120.920">
    <property type="match status" value="1"/>
</dbReference>
<dbReference type="SMART" id="SM00589">
    <property type="entry name" value="PRY"/>
    <property type="match status" value="1"/>
</dbReference>
<reference evidence="4" key="2">
    <citation type="submission" date="2025-09" db="UniProtKB">
        <authorList>
            <consortium name="Ensembl"/>
        </authorList>
    </citation>
    <scope>IDENTIFICATION</scope>
</reference>
<dbReference type="PANTHER" id="PTHR24103">
    <property type="entry name" value="E3 UBIQUITIN-PROTEIN LIGASE TRIM"/>
    <property type="match status" value="1"/>
</dbReference>